<dbReference type="PANTHER" id="PTHR24223">
    <property type="entry name" value="ATP-BINDING CASSETTE SUB-FAMILY C"/>
    <property type="match status" value="1"/>
</dbReference>
<dbReference type="CDD" id="cd03250">
    <property type="entry name" value="ABCC_MRP_domain1"/>
    <property type="match status" value="1"/>
</dbReference>
<feature type="transmembrane region" description="Helical" evidence="11">
    <location>
        <begin position="146"/>
        <end position="171"/>
    </location>
</feature>
<keyword evidence="5" id="KW-0677">Repeat</keyword>
<keyword evidence="2" id="KW-0813">Transport</keyword>
<dbReference type="InterPro" id="IPR027417">
    <property type="entry name" value="P-loop_NTPase"/>
</dbReference>
<evidence type="ECO:0000256" key="6">
    <source>
        <dbReference type="ARBA" id="ARBA00022741"/>
    </source>
</evidence>
<dbReference type="Proteomes" id="UP000193642">
    <property type="component" value="Unassembled WGS sequence"/>
</dbReference>
<reference evidence="14 15" key="1">
    <citation type="submission" date="2016-07" db="EMBL/GenBank/DDBJ databases">
        <title>Pervasive Adenine N6-methylation of Active Genes in Fungi.</title>
        <authorList>
            <consortium name="DOE Joint Genome Institute"/>
            <person name="Mondo S.J."/>
            <person name="Dannebaum R.O."/>
            <person name="Kuo R.C."/>
            <person name="Labutti K."/>
            <person name="Haridas S."/>
            <person name="Kuo A."/>
            <person name="Salamov A."/>
            <person name="Ahrendt S.R."/>
            <person name="Lipzen A."/>
            <person name="Sullivan W."/>
            <person name="Andreopoulos W.B."/>
            <person name="Clum A."/>
            <person name="Lindquist E."/>
            <person name="Daum C."/>
            <person name="Ramamoorthy G.K."/>
            <person name="Gryganskyi A."/>
            <person name="Culley D."/>
            <person name="Magnuson J.K."/>
            <person name="James T.Y."/>
            <person name="O'Malley M.A."/>
            <person name="Stajich J.E."/>
            <person name="Spatafora J.W."/>
            <person name="Visel A."/>
            <person name="Grigoriev I.V."/>
        </authorList>
    </citation>
    <scope>NUCLEOTIDE SEQUENCE [LARGE SCALE GENOMIC DNA]</scope>
    <source>
        <strain evidence="14 15">JEL800</strain>
    </source>
</reference>
<evidence type="ECO:0000259" key="12">
    <source>
        <dbReference type="PROSITE" id="PS50893"/>
    </source>
</evidence>
<dbReference type="SUPFAM" id="SSF52540">
    <property type="entry name" value="P-loop containing nucleoside triphosphate hydrolases"/>
    <property type="match status" value="2"/>
</dbReference>
<organism evidence="14 15">
    <name type="scientific">Rhizoclosmatium globosum</name>
    <dbReference type="NCBI Taxonomy" id="329046"/>
    <lineage>
        <taxon>Eukaryota</taxon>
        <taxon>Fungi</taxon>
        <taxon>Fungi incertae sedis</taxon>
        <taxon>Chytridiomycota</taxon>
        <taxon>Chytridiomycota incertae sedis</taxon>
        <taxon>Chytridiomycetes</taxon>
        <taxon>Chytridiales</taxon>
        <taxon>Chytriomycetaceae</taxon>
        <taxon>Rhizoclosmatium</taxon>
    </lineage>
</organism>
<feature type="transmembrane region" description="Helical" evidence="11">
    <location>
        <begin position="30"/>
        <end position="50"/>
    </location>
</feature>
<feature type="transmembrane region" description="Helical" evidence="11">
    <location>
        <begin position="259"/>
        <end position="282"/>
    </location>
</feature>
<dbReference type="PROSITE" id="PS00211">
    <property type="entry name" value="ABC_TRANSPORTER_1"/>
    <property type="match status" value="2"/>
</dbReference>
<dbReference type="PROSITE" id="PS50929">
    <property type="entry name" value="ABC_TM1F"/>
    <property type="match status" value="2"/>
</dbReference>
<evidence type="ECO:0000256" key="5">
    <source>
        <dbReference type="ARBA" id="ARBA00022737"/>
    </source>
</evidence>
<evidence type="ECO:0000256" key="7">
    <source>
        <dbReference type="ARBA" id="ARBA00022840"/>
    </source>
</evidence>
<dbReference type="FunFam" id="1.20.1560.10:FF:000013">
    <property type="entry name" value="ABC transporter C family member 2"/>
    <property type="match status" value="1"/>
</dbReference>
<sequence length="1227" mass="135671">MEDLPSLAKLDEPALLQDRFSDWFDKYGHAATPFQFLVAIVFTIQPAVFLNSFLHGILFLMCMFVDPLLLNQLLKLDDSFVQSMWLVGALSLICYYESTRVSNNVRTALALALFKYTVQSPPERVQNSAGLLTNLMATDTEKLGQFSWGVFALAQWVFAVLSLPFVIYFLHQLVGNGAFLGIAVLGFGIKAYLMIGEVLEAAQKRLQECRDERSKVMKQVLRAVKVTKLERLEEMWVVKLNEARNRELHQLRSVQYLSAFNNMAGALFSLCVPLSMFAWVTLVDGKELDTATAFSALAWIAQMQWSIISLPFIFNAWASLKPSLERIGTFLKSTTNLDSGNSRICSDSGHQFGEIHLKCKSNGLNASLNVEPGQLTVVIGATGSGKSRLLSSFVSPKEGDVSCVHGDVALVLQAPFLLNATVKENILFGLPFNEERLKDALQRTELVPDLEALPRGLMTMVGPSGVQLSGGQKARVCLARALYSDADCYLLDDILSAVDRTTGNRIWENVVAYLREKSKTVVLMTHQIQFLTRPEVDKVVLMDRGEVRAEGKFQELAYNKHIAACLEFLSQDDVSSESRPASTTIQVEAVVSRKHDQPLLTLQEVRDFLKPLLTSLAGKPITEAVINEQILSHFQSAKFDDSEMVETSQKGAITLSDFAYYFKHFGSIFGAVGILVSVAFIAAFTNIFSTVWMAFWTDSSTDPSEKYSQGTYLAVYGALGFVQAGIACLQAILLTWAALGASTSIHKEMVQKLLSAPLSYFDTHSSGLILNRFLQDLGSVDSSVPTTMLDQVGKSFSILGQFILICFYTPFVMFILPVVLAFYSYIINTFRIAARDTRRIESVARSPVYDLFGDVLNGIETIQCFAAQSRFEDWNKRLVGTMSAAKVGNEAVNKWAQALTVQVSCLFYFFAGFAGVVLFYGGVISMSTLGLVLLNAAVLQRALMDFVMGLTQVETNFVAVERVAEFTKMRSESNELRNVNDDTDERLKTGRLEICGLRMRYAINRSYVLNGIQLAIEPGLKVAVIGRTGCGKSSLLAALAQLYPPSDGSIQIDSVDVRTMSQQSLQKTLRVIPQETVLFDGSVRENILVGREMNDATIWKTLETVQLKGKVSAMGGLDAAVKFGGTEFSAGERQLLCLARALSSGIPKILLCDEVTSNVDLATDDLVLKALLGLDATVVMVMHRLESLRRFDKILMLQDGKVHVYGDANELIDNNVDVQRFMKQETH</sequence>
<dbReference type="FunFam" id="3.40.50.300:FF:002145">
    <property type="entry name" value="ABC transporter (MsbA subfamily)"/>
    <property type="match status" value="1"/>
</dbReference>
<keyword evidence="10" id="KW-0325">Glycoprotein</keyword>
<dbReference type="GO" id="GO:0005524">
    <property type="term" value="F:ATP binding"/>
    <property type="evidence" value="ECO:0007669"/>
    <property type="project" value="UniProtKB-KW"/>
</dbReference>
<proteinExistence type="predicted"/>
<dbReference type="STRING" id="329046.A0A1Y2BV07"/>
<keyword evidence="9 11" id="KW-0472">Membrane</keyword>
<dbReference type="OrthoDB" id="4865934at2759"/>
<feature type="transmembrane region" description="Helical" evidence="11">
    <location>
        <begin position="80"/>
        <end position="96"/>
    </location>
</feature>
<feature type="domain" description="ABC transmembrane type-1" evidence="13">
    <location>
        <begin position="86"/>
        <end position="319"/>
    </location>
</feature>
<accession>A0A1Y2BV07</accession>
<feature type="transmembrane region" description="Helical" evidence="11">
    <location>
        <begin position="715"/>
        <end position="739"/>
    </location>
</feature>
<keyword evidence="3" id="KW-1003">Cell membrane</keyword>
<feature type="domain" description="ABC transmembrane type-1" evidence="13">
    <location>
        <begin position="674"/>
        <end position="955"/>
    </location>
</feature>
<keyword evidence="6" id="KW-0547">Nucleotide-binding</keyword>
<dbReference type="AlphaFoldDB" id="A0A1Y2BV07"/>
<evidence type="ECO:0000256" key="10">
    <source>
        <dbReference type="ARBA" id="ARBA00023180"/>
    </source>
</evidence>
<dbReference type="EMBL" id="MCGO01000043">
    <property type="protein sequence ID" value="ORY38590.1"/>
    <property type="molecule type" value="Genomic_DNA"/>
</dbReference>
<feature type="transmembrane region" description="Helical" evidence="11">
    <location>
        <begin position="906"/>
        <end position="934"/>
    </location>
</feature>
<evidence type="ECO:0000256" key="8">
    <source>
        <dbReference type="ARBA" id="ARBA00022989"/>
    </source>
</evidence>
<evidence type="ECO:0000256" key="3">
    <source>
        <dbReference type="ARBA" id="ARBA00022475"/>
    </source>
</evidence>
<dbReference type="PROSITE" id="PS50893">
    <property type="entry name" value="ABC_TRANSPORTER_2"/>
    <property type="match status" value="2"/>
</dbReference>
<keyword evidence="8 11" id="KW-1133">Transmembrane helix</keyword>
<dbReference type="InterPro" id="IPR036640">
    <property type="entry name" value="ABC1_TM_sf"/>
</dbReference>
<dbReference type="GO" id="GO:0016887">
    <property type="term" value="F:ATP hydrolysis activity"/>
    <property type="evidence" value="ECO:0007669"/>
    <property type="project" value="InterPro"/>
</dbReference>
<keyword evidence="4 11" id="KW-0812">Transmembrane</keyword>
<gene>
    <name evidence="14" type="ORF">BCR33DRAFT_720621</name>
</gene>
<feature type="domain" description="ABC transporter" evidence="12">
    <location>
        <begin position="992"/>
        <end position="1224"/>
    </location>
</feature>
<dbReference type="InterPro" id="IPR003593">
    <property type="entry name" value="AAA+_ATPase"/>
</dbReference>
<feature type="transmembrane region" description="Helical" evidence="11">
    <location>
        <begin position="177"/>
        <end position="195"/>
    </location>
</feature>
<dbReference type="Gene3D" id="1.20.1560.10">
    <property type="entry name" value="ABC transporter type 1, transmembrane domain"/>
    <property type="match status" value="2"/>
</dbReference>
<dbReference type="SMART" id="SM00382">
    <property type="entry name" value="AAA"/>
    <property type="match status" value="2"/>
</dbReference>
<evidence type="ECO:0000256" key="11">
    <source>
        <dbReference type="SAM" id="Phobius"/>
    </source>
</evidence>
<dbReference type="InterPro" id="IPR017871">
    <property type="entry name" value="ABC_transporter-like_CS"/>
</dbReference>
<feature type="transmembrane region" description="Helical" evidence="11">
    <location>
        <begin position="802"/>
        <end position="826"/>
    </location>
</feature>
<evidence type="ECO:0000256" key="9">
    <source>
        <dbReference type="ARBA" id="ARBA00023136"/>
    </source>
</evidence>
<dbReference type="SUPFAM" id="SSF90123">
    <property type="entry name" value="ABC transporter transmembrane region"/>
    <property type="match status" value="2"/>
</dbReference>
<evidence type="ECO:0000313" key="14">
    <source>
        <dbReference type="EMBL" id="ORY38590.1"/>
    </source>
</evidence>
<feature type="domain" description="ABC transporter" evidence="12">
    <location>
        <begin position="344"/>
        <end position="569"/>
    </location>
</feature>
<dbReference type="Pfam" id="PF00005">
    <property type="entry name" value="ABC_tran"/>
    <property type="match status" value="2"/>
</dbReference>
<evidence type="ECO:0000256" key="1">
    <source>
        <dbReference type="ARBA" id="ARBA00004651"/>
    </source>
</evidence>
<name>A0A1Y2BV07_9FUNG</name>
<feature type="transmembrane region" description="Helical" evidence="11">
    <location>
        <begin position="668"/>
        <end position="695"/>
    </location>
</feature>
<evidence type="ECO:0000256" key="2">
    <source>
        <dbReference type="ARBA" id="ARBA00022448"/>
    </source>
</evidence>
<dbReference type="InterPro" id="IPR003439">
    <property type="entry name" value="ABC_transporter-like_ATP-bd"/>
</dbReference>
<comment type="subcellular location">
    <subcellularLocation>
        <location evidence="1">Cell membrane</location>
        <topology evidence="1">Multi-pass membrane protein</topology>
    </subcellularLocation>
</comment>
<dbReference type="GO" id="GO:0005886">
    <property type="term" value="C:plasma membrane"/>
    <property type="evidence" value="ECO:0007669"/>
    <property type="project" value="UniProtKB-SubCell"/>
</dbReference>
<keyword evidence="7" id="KW-0067">ATP-binding</keyword>
<dbReference type="InterPro" id="IPR050173">
    <property type="entry name" value="ABC_transporter_C-like"/>
</dbReference>
<dbReference type="Pfam" id="PF00664">
    <property type="entry name" value="ABC_membrane"/>
    <property type="match status" value="2"/>
</dbReference>
<evidence type="ECO:0000313" key="15">
    <source>
        <dbReference type="Proteomes" id="UP000193642"/>
    </source>
</evidence>
<evidence type="ECO:0000256" key="4">
    <source>
        <dbReference type="ARBA" id="ARBA00022692"/>
    </source>
</evidence>
<dbReference type="Gene3D" id="3.40.50.300">
    <property type="entry name" value="P-loop containing nucleotide triphosphate hydrolases"/>
    <property type="match status" value="2"/>
</dbReference>
<dbReference type="InterPro" id="IPR011527">
    <property type="entry name" value="ABC1_TM_dom"/>
</dbReference>
<dbReference type="CDD" id="cd18580">
    <property type="entry name" value="ABC_6TM_ABCC_D2"/>
    <property type="match status" value="1"/>
</dbReference>
<protein>
    <submittedName>
        <fullName evidence="14">p-loop containing nucleoside triphosphate hydrolase protein</fullName>
    </submittedName>
</protein>
<comment type="caution">
    <text evidence="14">The sequence shown here is derived from an EMBL/GenBank/DDBJ whole genome shotgun (WGS) entry which is preliminary data.</text>
</comment>
<dbReference type="GO" id="GO:0140359">
    <property type="term" value="F:ABC-type transporter activity"/>
    <property type="evidence" value="ECO:0007669"/>
    <property type="project" value="InterPro"/>
</dbReference>
<keyword evidence="14" id="KW-0378">Hydrolase</keyword>
<keyword evidence="15" id="KW-1185">Reference proteome</keyword>
<dbReference type="InterPro" id="IPR044726">
    <property type="entry name" value="ABCC_6TM_D2"/>
</dbReference>
<evidence type="ECO:0000259" key="13">
    <source>
        <dbReference type="PROSITE" id="PS50929"/>
    </source>
</evidence>